<keyword evidence="5" id="KW-0186">Copper</keyword>
<comment type="caution">
    <text evidence="8">The sequence shown here is derived from an EMBL/GenBank/DDBJ whole genome shotgun (WGS) entry which is preliminary data.</text>
</comment>
<gene>
    <name evidence="8" type="ORF">DFR29_11344</name>
</gene>
<keyword evidence="4" id="KW-0560">Oxidoreductase</keyword>
<name>A0A4R6YR80_9GAMM</name>
<dbReference type="GO" id="GO:0046872">
    <property type="term" value="F:metal ion binding"/>
    <property type="evidence" value="ECO:0007669"/>
    <property type="project" value="UniProtKB-KW"/>
</dbReference>
<organism evidence="8 9">
    <name type="scientific">Tahibacter aquaticus</name>
    <dbReference type="NCBI Taxonomy" id="520092"/>
    <lineage>
        <taxon>Bacteria</taxon>
        <taxon>Pseudomonadati</taxon>
        <taxon>Pseudomonadota</taxon>
        <taxon>Gammaproteobacteria</taxon>
        <taxon>Lysobacterales</taxon>
        <taxon>Rhodanobacteraceae</taxon>
        <taxon>Tahibacter</taxon>
    </lineage>
</organism>
<dbReference type="SUPFAM" id="SSF48056">
    <property type="entry name" value="Di-copper centre-containing domain"/>
    <property type="match status" value="1"/>
</dbReference>
<dbReference type="RefSeq" id="WP_133820298.1">
    <property type="nucleotide sequence ID" value="NZ_SNZH01000013.1"/>
</dbReference>
<sequence>MATFTRRDFVRGVAAIPFSLWMMNRLGAAGPRVRYDVRSAKGVEMLKIYAGAVAAMKNLGATDPSNWVFQWYTHFVKSSTDKGAELTRIFGSGSSPHKALATAMWNTCRSHSGQDENLFLPWHRMYVYYFEEIIRAVSKRDDFTLPYWNYSADDATHGKLPPQFLNGSDPTFGALFVKDRNALANSGEPIDKNKPGALNLDALREATYSPSGALQGFCLKLDSVLHGNVHVLTGAGQNMGAVPWAANDPVFWVHHCNIDRLWASWNANGGKNPNESWGNSVFTFADAKGTAVTGKASDFFDIAKLGYSYEKLEPKPKSALRLEAVAAKAKPSLTAKAAKRVELSAAPVVIALDLAKGTEEGAKPATLQETVARLTENQRLYLVLRGLEAQAQPEVLYNVYVGEPGKEASVTDENRVGSFSFFDAQKLDHGDGGGHHEGHGDGDKFYSFDVTAQLKRLGGKKALGDTPSVVIVPDGEPKSEAKPVIGTVELQRQ</sequence>
<dbReference type="PANTHER" id="PTHR11474:SF76">
    <property type="entry name" value="SHKT DOMAIN-CONTAINING PROTEIN"/>
    <property type="match status" value="1"/>
</dbReference>
<dbReference type="Pfam" id="PF25271">
    <property type="entry name" value="DUF7868"/>
    <property type="match status" value="1"/>
</dbReference>
<dbReference type="InterPro" id="IPR057190">
    <property type="entry name" value="DUF7868"/>
</dbReference>
<proteinExistence type="inferred from homology"/>
<comment type="cofactor">
    <cofactor evidence="1">
        <name>Cu(2+)</name>
        <dbReference type="ChEBI" id="CHEBI:29036"/>
    </cofactor>
</comment>
<evidence type="ECO:0000256" key="3">
    <source>
        <dbReference type="ARBA" id="ARBA00022723"/>
    </source>
</evidence>
<dbReference type="EMBL" id="SNZH01000013">
    <property type="protein sequence ID" value="TDR40344.1"/>
    <property type="molecule type" value="Genomic_DNA"/>
</dbReference>
<dbReference type="InterPro" id="IPR008922">
    <property type="entry name" value="Di-copper_centre_dom_sf"/>
</dbReference>
<dbReference type="Proteomes" id="UP000295293">
    <property type="component" value="Unassembled WGS sequence"/>
</dbReference>
<evidence type="ECO:0000313" key="9">
    <source>
        <dbReference type="Proteomes" id="UP000295293"/>
    </source>
</evidence>
<dbReference type="Pfam" id="PF00264">
    <property type="entry name" value="Tyrosinase"/>
    <property type="match status" value="2"/>
</dbReference>
<dbReference type="GO" id="GO:0004097">
    <property type="term" value="F:catechol oxidase activity"/>
    <property type="evidence" value="ECO:0007669"/>
    <property type="project" value="InterPro"/>
</dbReference>
<feature type="domain" description="Tyrosinase copper-binding" evidence="7">
    <location>
        <begin position="248"/>
        <end position="259"/>
    </location>
</feature>
<accession>A0A4R6YR80</accession>
<reference evidence="8 9" key="1">
    <citation type="submission" date="2019-03" db="EMBL/GenBank/DDBJ databases">
        <title>Genomic Encyclopedia of Type Strains, Phase IV (KMG-IV): sequencing the most valuable type-strain genomes for metagenomic binning, comparative biology and taxonomic classification.</title>
        <authorList>
            <person name="Goeker M."/>
        </authorList>
    </citation>
    <scope>NUCLEOTIDE SEQUENCE [LARGE SCALE GENOMIC DNA]</scope>
    <source>
        <strain evidence="8 9">DSM 21667</strain>
    </source>
</reference>
<evidence type="ECO:0000256" key="1">
    <source>
        <dbReference type="ARBA" id="ARBA00001973"/>
    </source>
</evidence>
<evidence type="ECO:0000259" key="7">
    <source>
        <dbReference type="PROSITE" id="PS00498"/>
    </source>
</evidence>
<dbReference type="AlphaFoldDB" id="A0A4R6YR80"/>
<keyword evidence="3" id="KW-0479">Metal-binding</keyword>
<dbReference type="InterPro" id="IPR022739">
    <property type="entry name" value="Polyphenol_oxidase_cen"/>
</dbReference>
<comment type="similarity">
    <text evidence="2">Belongs to the tyrosinase family.</text>
</comment>
<dbReference type="PROSITE" id="PS00498">
    <property type="entry name" value="TYROSINASE_2"/>
    <property type="match status" value="1"/>
</dbReference>
<protein>
    <submittedName>
        <fullName evidence="8">Tyrosinase</fullName>
    </submittedName>
</protein>
<keyword evidence="9" id="KW-1185">Reference proteome</keyword>
<evidence type="ECO:0000256" key="2">
    <source>
        <dbReference type="ARBA" id="ARBA00009928"/>
    </source>
</evidence>
<dbReference type="InterPro" id="IPR050316">
    <property type="entry name" value="Tyrosinase/Hemocyanin"/>
</dbReference>
<evidence type="ECO:0000256" key="4">
    <source>
        <dbReference type="ARBA" id="ARBA00023002"/>
    </source>
</evidence>
<dbReference type="InterPro" id="IPR002227">
    <property type="entry name" value="Tyrosinase_Cu-bd"/>
</dbReference>
<evidence type="ECO:0000313" key="8">
    <source>
        <dbReference type="EMBL" id="TDR40344.1"/>
    </source>
</evidence>
<dbReference type="OrthoDB" id="2874181at2"/>
<dbReference type="PANTHER" id="PTHR11474">
    <property type="entry name" value="TYROSINASE FAMILY MEMBER"/>
    <property type="match status" value="1"/>
</dbReference>
<dbReference type="Gene3D" id="1.10.1280.10">
    <property type="entry name" value="Di-copper center containing domain from catechol oxidase"/>
    <property type="match status" value="1"/>
</dbReference>
<evidence type="ECO:0000256" key="6">
    <source>
        <dbReference type="SAM" id="MobiDB-lite"/>
    </source>
</evidence>
<evidence type="ECO:0000256" key="5">
    <source>
        <dbReference type="ARBA" id="ARBA00023008"/>
    </source>
</evidence>
<dbReference type="Pfam" id="PF12142">
    <property type="entry name" value="PPO1_DWL"/>
    <property type="match status" value="1"/>
</dbReference>
<feature type="region of interest" description="Disordered" evidence="6">
    <location>
        <begin position="471"/>
        <end position="493"/>
    </location>
</feature>
<dbReference type="PRINTS" id="PR00092">
    <property type="entry name" value="TYROSINASE"/>
</dbReference>